<sequence>MVALCGRAPISFRRYGDGIRVVDVDGRVRVVRVVRAGPGELLEHHVHQRPRLWGQHPGEPGHQILALPPDRQFAVAGDVLGGRFGPVGIEELAGPVAELGDVVGGAAADGGGDQHVLQIVQRGVGEFAGALVEGLLDGDGVPLGEQAVALRPREHGQPGFGCVSALLPRRARPGAADAVLGFTAGEVELIDQHLLRARVPELPGQALLDAHLGEPVLGAGHLPCGAFEPTQPIEHLLRGEHDGVGCRETLRGLFEGGERGEILSGGRILDHWYPLSLQQVYAEIRVNAIYTNTYPMSGACSSLGTPREGSAGCA</sequence>
<protein>
    <submittedName>
        <fullName evidence="1">Uncharacterized protein</fullName>
    </submittedName>
</protein>
<gene>
    <name evidence="1" type="ORF">AXK61_22000</name>
</gene>
<keyword evidence="2" id="KW-1185">Reference proteome</keyword>
<dbReference type="EMBL" id="LSRE01000017">
    <property type="protein sequence ID" value="KXO97708.1"/>
    <property type="molecule type" value="Genomic_DNA"/>
</dbReference>
<accession>A0A137ZHN9</accession>
<proteinExistence type="predicted"/>
<name>A0A137ZHN9_9ACTN</name>
<organism evidence="1 2">
    <name type="scientific">Tsukamurella pseudospumae</name>
    <dbReference type="NCBI Taxonomy" id="239498"/>
    <lineage>
        <taxon>Bacteria</taxon>
        <taxon>Bacillati</taxon>
        <taxon>Actinomycetota</taxon>
        <taxon>Actinomycetes</taxon>
        <taxon>Mycobacteriales</taxon>
        <taxon>Tsukamurellaceae</taxon>
        <taxon>Tsukamurella</taxon>
    </lineage>
</organism>
<dbReference type="Proteomes" id="UP000070409">
    <property type="component" value="Unassembled WGS sequence"/>
</dbReference>
<comment type="caution">
    <text evidence="1">The sequence shown here is derived from an EMBL/GenBank/DDBJ whole genome shotgun (WGS) entry which is preliminary data.</text>
</comment>
<evidence type="ECO:0000313" key="2">
    <source>
        <dbReference type="Proteomes" id="UP000070409"/>
    </source>
</evidence>
<evidence type="ECO:0000313" key="1">
    <source>
        <dbReference type="EMBL" id="KXO97708.1"/>
    </source>
</evidence>
<reference evidence="1 2" key="1">
    <citation type="submission" date="2016-02" db="EMBL/GenBank/DDBJ databases">
        <authorList>
            <person name="Teng J.L."/>
            <person name="Tang Y."/>
            <person name="Huang Y."/>
            <person name="Guo F."/>
            <person name="Wei W."/>
            <person name="Chen J.H."/>
            <person name="Wong S.Y."/>
            <person name="Lau S.K."/>
            <person name="Woo P.C."/>
        </authorList>
    </citation>
    <scope>NUCLEOTIDE SEQUENCE [LARGE SCALE GENOMIC DNA]</scope>
    <source>
        <strain evidence="1 2">JCM 13375</strain>
    </source>
</reference>